<gene>
    <name evidence="1" type="ORF">ACFO6S_19410</name>
</gene>
<organism evidence="1 2">
    <name type="scientific">Rhodococcus kronopolitis</name>
    <dbReference type="NCBI Taxonomy" id="1460226"/>
    <lineage>
        <taxon>Bacteria</taxon>
        <taxon>Bacillati</taxon>
        <taxon>Actinomycetota</taxon>
        <taxon>Actinomycetes</taxon>
        <taxon>Mycobacteriales</taxon>
        <taxon>Nocardiaceae</taxon>
        <taxon>Rhodococcus</taxon>
    </lineage>
</organism>
<name>A0ABV9FZS7_9NOCA</name>
<protein>
    <submittedName>
        <fullName evidence="1">Uncharacterized protein</fullName>
    </submittedName>
</protein>
<dbReference type="Proteomes" id="UP001595914">
    <property type="component" value="Unassembled WGS sequence"/>
</dbReference>
<proteinExistence type="predicted"/>
<comment type="caution">
    <text evidence="1">The sequence shown here is derived from an EMBL/GenBank/DDBJ whole genome shotgun (WGS) entry which is preliminary data.</text>
</comment>
<dbReference type="RefSeq" id="WP_378419610.1">
    <property type="nucleotide sequence ID" value="NZ_JBHSFO010000014.1"/>
</dbReference>
<accession>A0ABV9FZS7</accession>
<evidence type="ECO:0000313" key="1">
    <source>
        <dbReference type="EMBL" id="MFC4605874.1"/>
    </source>
</evidence>
<sequence length="147" mass="15530">MSELDLPVDWTVEELVRTVSAVRGRRVVLVSLPEAAAGGLYGLCLARRDEDVILYRSSPLAEERRFIVARELACLLLGRGGDDRFDPVGLASTLVGLDQAGGAELVPSGGSGELDPALEYEAGLLATMMMTRVTASRPVAAVSSGSR</sequence>
<keyword evidence="2" id="KW-1185">Reference proteome</keyword>
<evidence type="ECO:0000313" key="2">
    <source>
        <dbReference type="Proteomes" id="UP001595914"/>
    </source>
</evidence>
<dbReference type="EMBL" id="JBHSFO010000014">
    <property type="protein sequence ID" value="MFC4605874.1"/>
    <property type="molecule type" value="Genomic_DNA"/>
</dbReference>
<reference evidence="2" key="1">
    <citation type="journal article" date="2019" name="Int. J. Syst. Evol. Microbiol.">
        <title>The Global Catalogue of Microorganisms (GCM) 10K type strain sequencing project: providing services to taxonomists for standard genome sequencing and annotation.</title>
        <authorList>
            <consortium name="The Broad Institute Genomics Platform"/>
            <consortium name="The Broad Institute Genome Sequencing Center for Infectious Disease"/>
            <person name="Wu L."/>
            <person name="Ma J."/>
        </authorList>
    </citation>
    <scope>NUCLEOTIDE SEQUENCE [LARGE SCALE GENOMIC DNA]</scope>
    <source>
        <strain evidence="2">CCUG 54520</strain>
    </source>
</reference>